<dbReference type="InterPro" id="IPR003018">
    <property type="entry name" value="GAF"/>
</dbReference>
<comment type="similarity">
    <text evidence="1">Belongs to the CdaR family.</text>
</comment>
<dbReference type="InterPro" id="IPR042070">
    <property type="entry name" value="PucR_C-HTH_sf"/>
</dbReference>
<dbReference type="PANTHER" id="PTHR33744">
    <property type="entry name" value="CARBOHYDRATE DIACID REGULATOR"/>
    <property type="match status" value="1"/>
</dbReference>
<dbReference type="SUPFAM" id="SSF55781">
    <property type="entry name" value="GAF domain-like"/>
    <property type="match status" value="1"/>
</dbReference>
<dbReference type="Gene3D" id="1.10.10.2840">
    <property type="entry name" value="PucR C-terminal helix-turn-helix domain"/>
    <property type="match status" value="1"/>
</dbReference>
<gene>
    <name evidence="4" type="ORF">WIS52_25130</name>
</gene>
<dbReference type="InterPro" id="IPR025736">
    <property type="entry name" value="PucR_C-HTH_dom"/>
</dbReference>
<keyword evidence="5" id="KW-1185">Reference proteome</keyword>
<dbReference type="SMART" id="SM00065">
    <property type="entry name" value="GAF"/>
    <property type="match status" value="1"/>
</dbReference>
<dbReference type="InterPro" id="IPR041522">
    <property type="entry name" value="CdaR_GGDEF"/>
</dbReference>
<dbReference type="EMBL" id="JBEDNQ010000011">
    <property type="protein sequence ID" value="MEQ3553771.1"/>
    <property type="molecule type" value="Genomic_DNA"/>
</dbReference>
<name>A0ABV1KH34_9PSEU</name>
<protein>
    <submittedName>
        <fullName evidence="4">GAF domain-containing protein</fullName>
    </submittedName>
</protein>
<evidence type="ECO:0000313" key="5">
    <source>
        <dbReference type="Proteomes" id="UP001494902"/>
    </source>
</evidence>
<evidence type="ECO:0000313" key="4">
    <source>
        <dbReference type="EMBL" id="MEQ3553771.1"/>
    </source>
</evidence>
<dbReference type="Gene3D" id="3.30.450.40">
    <property type="match status" value="1"/>
</dbReference>
<evidence type="ECO:0000256" key="2">
    <source>
        <dbReference type="SAM" id="MobiDB-lite"/>
    </source>
</evidence>
<organism evidence="4 5">
    <name type="scientific">Pseudonocardia nematodicida</name>
    <dbReference type="NCBI Taxonomy" id="1206997"/>
    <lineage>
        <taxon>Bacteria</taxon>
        <taxon>Bacillati</taxon>
        <taxon>Actinomycetota</taxon>
        <taxon>Actinomycetes</taxon>
        <taxon>Pseudonocardiales</taxon>
        <taxon>Pseudonocardiaceae</taxon>
        <taxon>Pseudonocardia</taxon>
    </lineage>
</organism>
<evidence type="ECO:0000259" key="3">
    <source>
        <dbReference type="SMART" id="SM00065"/>
    </source>
</evidence>
<dbReference type="PANTHER" id="PTHR33744:SF1">
    <property type="entry name" value="DNA-BINDING TRANSCRIPTIONAL ACTIVATOR ADER"/>
    <property type="match status" value="1"/>
</dbReference>
<dbReference type="RefSeq" id="WP_349300829.1">
    <property type="nucleotide sequence ID" value="NZ_JBEDNQ010000011.1"/>
</dbReference>
<evidence type="ECO:0000256" key="1">
    <source>
        <dbReference type="ARBA" id="ARBA00006754"/>
    </source>
</evidence>
<sequence length="587" mass="62545">MTVPPVPDLRTWLRAIGTLTAAVNTETELPTMLDLVATTARELLGLDFCGVMVPAPENDHLLIHGASGLPAGYIARVNEHRRIRLDGPDAVGAPAARAFYSGRPCSVSDTDAEPNSSWSDVAREQGYRSILAVPLRTSAGTIGTLNSYRSTVHEFTPREVEHLELLAEHATIAITSARVLDDLRRQHRLIERAGQIHDRLVRAAVRAGGVEGIAGTLAELVSSPVVVLDADGEVLARVGTDADRAPADLPTAGTDPAPTERPLVRRHGQHVVADVVLDGRVVATVWLLGHAHRLDALGVRAAEHAAVQLSLEVLRRRTAAEAEQGVRGELLSELLAGADPRSARIRDRAQLLGHDLSGDCTIYVVRSDGAPDPSRPADRRAGADGAERVVPEAVRLTSHIRPRPLVSAVHGVVVALWPGEHSPDAERLLRRAVAAALPGAAVTVAVARSDRLGIAAAHRLASGTMAFALANGRGGGLVSTEDLGAAGLLLQFAEPSALRRYAARTLGPILDYDATHGTELVTTLRAHLDSDLDRRDTAERLVVHPNTVTQRLRRIELLTGLDVRSSRATLEARMALTLIDVAGAVER</sequence>
<feature type="compositionally biased region" description="Basic and acidic residues" evidence="2">
    <location>
        <begin position="375"/>
        <end position="386"/>
    </location>
</feature>
<feature type="domain" description="GAF" evidence="3">
    <location>
        <begin position="28"/>
        <end position="184"/>
    </location>
</feature>
<dbReference type="Pfam" id="PF13556">
    <property type="entry name" value="HTH_30"/>
    <property type="match status" value="1"/>
</dbReference>
<feature type="region of interest" description="Disordered" evidence="2">
    <location>
        <begin position="367"/>
        <end position="386"/>
    </location>
</feature>
<dbReference type="InterPro" id="IPR051448">
    <property type="entry name" value="CdaR-like_regulators"/>
</dbReference>
<dbReference type="Pfam" id="PF13185">
    <property type="entry name" value="GAF_2"/>
    <property type="match status" value="1"/>
</dbReference>
<accession>A0ABV1KH34</accession>
<proteinExistence type="inferred from homology"/>
<dbReference type="Proteomes" id="UP001494902">
    <property type="component" value="Unassembled WGS sequence"/>
</dbReference>
<comment type="caution">
    <text evidence="4">The sequence shown here is derived from an EMBL/GenBank/DDBJ whole genome shotgun (WGS) entry which is preliminary data.</text>
</comment>
<dbReference type="InterPro" id="IPR029016">
    <property type="entry name" value="GAF-like_dom_sf"/>
</dbReference>
<feature type="region of interest" description="Disordered" evidence="2">
    <location>
        <begin position="242"/>
        <end position="261"/>
    </location>
</feature>
<reference evidence="4 5" key="1">
    <citation type="submission" date="2024-03" db="EMBL/GenBank/DDBJ databases">
        <title>Draft genome sequence of Pseudonocardia nematodicida JCM 31783.</title>
        <authorList>
            <person name="Butdee W."/>
            <person name="Duangmal K."/>
        </authorList>
    </citation>
    <scope>NUCLEOTIDE SEQUENCE [LARGE SCALE GENOMIC DNA]</scope>
    <source>
        <strain evidence="4 5">JCM 31783</strain>
    </source>
</reference>
<dbReference type="Pfam" id="PF17853">
    <property type="entry name" value="GGDEF_2"/>
    <property type="match status" value="1"/>
</dbReference>